<evidence type="ECO:0000256" key="7">
    <source>
        <dbReference type="ARBA" id="ARBA00051538"/>
    </source>
</evidence>
<comment type="function">
    <text evidence="8 15">Functions in the N-end rule pathway of protein degradation where it conjugates Leu, Phe and, less efficiently, Met from aminoacyl-tRNAs to the N-termini of proteins containing an N-terminal arginine or lysine.</text>
</comment>
<dbReference type="PANTHER" id="PTHR30098:SF2">
    <property type="entry name" value="LEUCYL_PHENYLALANYL-TRNA--PROTEIN TRANSFERASE"/>
    <property type="match status" value="1"/>
</dbReference>
<evidence type="ECO:0000256" key="4">
    <source>
        <dbReference type="ARBA" id="ARBA00023315"/>
    </source>
</evidence>
<dbReference type="EC" id="2.3.2.6" evidence="10 15"/>
<dbReference type="Pfam" id="PF03588">
    <property type="entry name" value="Leu_Phe_trans"/>
    <property type="match status" value="1"/>
</dbReference>
<name>A0A1H4BLJ7_9GAMM</name>
<dbReference type="eggNOG" id="COG2360">
    <property type="taxonomic scope" value="Bacteria"/>
</dbReference>
<dbReference type="FunFam" id="3.40.630.70:FF:000001">
    <property type="entry name" value="Leucyl/phenylalanyl-tRNA--protein transferase"/>
    <property type="match status" value="1"/>
</dbReference>
<evidence type="ECO:0000256" key="5">
    <source>
        <dbReference type="ARBA" id="ARBA00050607"/>
    </source>
</evidence>
<dbReference type="SUPFAM" id="SSF55729">
    <property type="entry name" value="Acyl-CoA N-acyltransferases (Nat)"/>
    <property type="match status" value="1"/>
</dbReference>
<evidence type="ECO:0000256" key="13">
    <source>
        <dbReference type="ARBA" id="ARBA00077165"/>
    </source>
</evidence>
<dbReference type="PANTHER" id="PTHR30098">
    <property type="entry name" value="LEUCYL/PHENYLALANYL-TRNA--PROTEIN TRANSFERASE"/>
    <property type="match status" value="1"/>
</dbReference>
<evidence type="ECO:0000256" key="15">
    <source>
        <dbReference type="HAMAP-Rule" id="MF_00688"/>
    </source>
</evidence>
<dbReference type="RefSeq" id="WP_026743446.1">
    <property type="nucleotide sequence ID" value="NZ_FNQS01000005.1"/>
</dbReference>
<dbReference type="InterPro" id="IPR004616">
    <property type="entry name" value="Leu/Phe-tRNA_Trfase"/>
</dbReference>
<comment type="catalytic activity">
    <reaction evidence="7 15">
        <text>N-terminal L-lysyl-[protein] + L-leucyl-tRNA(Leu) = N-terminal L-leucyl-L-lysyl-[protein] + tRNA(Leu) + H(+)</text>
        <dbReference type="Rhea" id="RHEA:12340"/>
        <dbReference type="Rhea" id="RHEA-COMP:9613"/>
        <dbReference type="Rhea" id="RHEA-COMP:9622"/>
        <dbReference type="Rhea" id="RHEA-COMP:12670"/>
        <dbReference type="Rhea" id="RHEA-COMP:12671"/>
        <dbReference type="ChEBI" id="CHEBI:15378"/>
        <dbReference type="ChEBI" id="CHEBI:65249"/>
        <dbReference type="ChEBI" id="CHEBI:78442"/>
        <dbReference type="ChEBI" id="CHEBI:78494"/>
        <dbReference type="ChEBI" id="CHEBI:133043"/>
        <dbReference type="EC" id="2.3.2.6"/>
    </reaction>
</comment>
<evidence type="ECO:0000256" key="9">
    <source>
        <dbReference type="ARBA" id="ARBA00061535"/>
    </source>
</evidence>
<evidence type="ECO:0000256" key="10">
    <source>
        <dbReference type="ARBA" id="ARBA00066767"/>
    </source>
</evidence>
<dbReference type="Gene3D" id="3.30.70.3550">
    <property type="entry name" value="Leucyl/phenylalanyl-tRNA-protein transferase, N-terminal domain"/>
    <property type="match status" value="1"/>
</dbReference>
<dbReference type="GO" id="GO:0008914">
    <property type="term" value="F:leucyl-tRNA--protein transferase activity"/>
    <property type="evidence" value="ECO:0007669"/>
    <property type="project" value="UniProtKB-UniRule"/>
</dbReference>
<keyword evidence="2 15" id="KW-0963">Cytoplasm</keyword>
<dbReference type="STRING" id="71657.SAMN02982996_01734"/>
<dbReference type="InterPro" id="IPR016181">
    <property type="entry name" value="Acyl_CoA_acyltransferase"/>
</dbReference>
<evidence type="ECO:0000256" key="2">
    <source>
        <dbReference type="ARBA" id="ARBA00022490"/>
    </source>
</evidence>
<dbReference type="GO" id="GO:0030163">
    <property type="term" value="P:protein catabolic process"/>
    <property type="evidence" value="ECO:0007669"/>
    <property type="project" value="UniProtKB-UniRule"/>
</dbReference>
<keyword evidence="4 15" id="KW-0012">Acyltransferase</keyword>
<dbReference type="Gene3D" id="3.40.630.70">
    <property type="entry name" value="Leucyl/phenylalanyl-tRNA-protein transferase, C-terminal domain"/>
    <property type="match status" value="1"/>
</dbReference>
<evidence type="ECO:0000256" key="6">
    <source>
        <dbReference type="ARBA" id="ARBA00050652"/>
    </source>
</evidence>
<dbReference type="EMBL" id="FNQS01000005">
    <property type="protein sequence ID" value="SEA48924.1"/>
    <property type="molecule type" value="Genomic_DNA"/>
</dbReference>
<accession>A0A1H4BLJ7</accession>
<dbReference type="FunFam" id="3.30.70.3550:FF:000001">
    <property type="entry name" value="Leucyl/phenylalanyl-tRNA--protein transferase"/>
    <property type="match status" value="1"/>
</dbReference>
<dbReference type="NCBIfam" id="TIGR00667">
    <property type="entry name" value="aat"/>
    <property type="match status" value="1"/>
</dbReference>
<dbReference type="Proteomes" id="UP000187280">
    <property type="component" value="Unassembled WGS sequence"/>
</dbReference>
<dbReference type="InterPro" id="IPR042221">
    <property type="entry name" value="Leu/Phe-tRNA_Trfase_N"/>
</dbReference>
<evidence type="ECO:0000256" key="11">
    <source>
        <dbReference type="ARBA" id="ARBA00074372"/>
    </source>
</evidence>
<dbReference type="AlphaFoldDB" id="A0A1H4BLJ7"/>
<comment type="catalytic activity">
    <reaction evidence="6 15">
        <text>N-terminal L-arginyl-[protein] + L-leucyl-tRNA(Leu) = N-terminal L-leucyl-L-arginyl-[protein] + tRNA(Leu) + H(+)</text>
        <dbReference type="Rhea" id="RHEA:50416"/>
        <dbReference type="Rhea" id="RHEA-COMP:9613"/>
        <dbReference type="Rhea" id="RHEA-COMP:9622"/>
        <dbReference type="Rhea" id="RHEA-COMP:12672"/>
        <dbReference type="Rhea" id="RHEA-COMP:12673"/>
        <dbReference type="ChEBI" id="CHEBI:15378"/>
        <dbReference type="ChEBI" id="CHEBI:64719"/>
        <dbReference type="ChEBI" id="CHEBI:78442"/>
        <dbReference type="ChEBI" id="CHEBI:78494"/>
        <dbReference type="ChEBI" id="CHEBI:133044"/>
        <dbReference type="EC" id="2.3.2.6"/>
    </reaction>
</comment>
<keyword evidence="3 15" id="KW-0808">Transferase</keyword>
<dbReference type="InterPro" id="IPR042203">
    <property type="entry name" value="Leu/Phe-tRNA_Trfase_C"/>
</dbReference>
<dbReference type="GO" id="GO:0005737">
    <property type="term" value="C:cytoplasm"/>
    <property type="evidence" value="ECO:0007669"/>
    <property type="project" value="UniProtKB-SubCell"/>
</dbReference>
<evidence type="ECO:0000256" key="14">
    <source>
        <dbReference type="ARBA" id="ARBA00083640"/>
    </source>
</evidence>
<evidence type="ECO:0000256" key="8">
    <source>
        <dbReference type="ARBA" id="ARBA00054043"/>
    </source>
</evidence>
<comment type="catalytic activity">
    <reaction evidence="5 15">
        <text>L-phenylalanyl-tRNA(Phe) + an N-terminal L-alpha-aminoacyl-[protein] = an N-terminal L-phenylalanyl-L-alpha-aminoacyl-[protein] + tRNA(Phe)</text>
        <dbReference type="Rhea" id="RHEA:43632"/>
        <dbReference type="Rhea" id="RHEA-COMP:9668"/>
        <dbReference type="Rhea" id="RHEA-COMP:9699"/>
        <dbReference type="Rhea" id="RHEA-COMP:10636"/>
        <dbReference type="Rhea" id="RHEA-COMP:10637"/>
        <dbReference type="ChEBI" id="CHEBI:78442"/>
        <dbReference type="ChEBI" id="CHEBI:78531"/>
        <dbReference type="ChEBI" id="CHEBI:78597"/>
        <dbReference type="ChEBI" id="CHEBI:83561"/>
        <dbReference type="EC" id="2.3.2.6"/>
    </reaction>
</comment>
<evidence type="ECO:0000313" key="17">
    <source>
        <dbReference type="Proteomes" id="UP000187280"/>
    </source>
</evidence>
<evidence type="ECO:0000256" key="3">
    <source>
        <dbReference type="ARBA" id="ARBA00022679"/>
    </source>
</evidence>
<dbReference type="HAMAP" id="MF_00688">
    <property type="entry name" value="Leu_Phe_trans"/>
    <property type="match status" value="1"/>
</dbReference>
<reference evidence="16 17" key="1">
    <citation type="submission" date="2016-10" db="EMBL/GenBank/DDBJ databases">
        <authorList>
            <person name="de Groot N.N."/>
        </authorList>
    </citation>
    <scope>NUCLEOTIDE SEQUENCE [LARGE SCALE GENOMIC DNA]</scope>
    <source>
        <strain evidence="16 17">ATCC 29281</strain>
    </source>
</reference>
<keyword evidence="17" id="KW-1185">Reference proteome</keyword>
<dbReference type="GeneID" id="97764613"/>
<protein>
    <recommendedName>
        <fullName evidence="11 15">Leucyl/phenylalanyl-tRNA--protein transferase</fullName>
        <ecNumber evidence="10 15">2.3.2.6</ecNumber>
    </recommendedName>
    <alternativeName>
        <fullName evidence="12 15">L/F-transferase</fullName>
    </alternativeName>
    <alternativeName>
        <fullName evidence="13 15">Leucyltransferase</fullName>
    </alternativeName>
    <alternativeName>
        <fullName evidence="14 15">Phenyalanyltransferase</fullName>
    </alternativeName>
</protein>
<proteinExistence type="inferred from homology"/>
<evidence type="ECO:0000256" key="1">
    <source>
        <dbReference type="ARBA" id="ARBA00004496"/>
    </source>
</evidence>
<organism evidence="16 17">
    <name type="scientific">Lonsdalea quercina</name>
    <dbReference type="NCBI Taxonomy" id="71657"/>
    <lineage>
        <taxon>Bacteria</taxon>
        <taxon>Pseudomonadati</taxon>
        <taxon>Pseudomonadota</taxon>
        <taxon>Gammaproteobacteria</taxon>
        <taxon>Enterobacterales</taxon>
        <taxon>Pectobacteriaceae</taxon>
        <taxon>Lonsdalea</taxon>
    </lineage>
</organism>
<comment type="subcellular location">
    <subcellularLocation>
        <location evidence="1 15">Cytoplasm</location>
    </subcellularLocation>
</comment>
<evidence type="ECO:0000256" key="12">
    <source>
        <dbReference type="ARBA" id="ARBA00077136"/>
    </source>
</evidence>
<sequence length="232" mass="26223">MQLIELSPFSVQFPDPEMALNDPNGLLAFGGDLAPSRLMAAYQHGIFPWYSQGDPVLWWSPDPRAVLFPEAFHLSRSMKKFIRKTEYHVTLNQAFFRVITACASEREEGTWIDDDIIDAYCQLHQAGQAQSVEVWHNDRLIGGLYGISQGALFCGESMFSRADNASKCGLLAFLRHFVRHGGQLVDCQILNEHTASLGATEIPRREFLQHLSRLRPITLGEPCWHRQTLPLA</sequence>
<comment type="similarity">
    <text evidence="9 15">Belongs to the L/F-transferase family.</text>
</comment>
<evidence type="ECO:0000313" key="16">
    <source>
        <dbReference type="EMBL" id="SEA48924.1"/>
    </source>
</evidence>
<gene>
    <name evidence="15" type="primary">aat</name>
    <name evidence="16" type="ORF">SAMN02982996_01734</name>
</gene>